<dbReference type="Proteomes" id="UP000824890">
    <property type="component" value="Unassembled WGS sequence"/>
</dbReference>
<accession>A0ABQ8EC02</accession>
<evidence type="ECO:0000313" key="2">
    <source>
        <dbReference type="EMBL" id="KAH0938872.1"/>
    </source>
</evidence>
<gene>
    <name evidence="2" type="ORF">HID58_006333</name>
</gene>
<dbReference type="EMBL" id="JAGKQM010000002">
    <property type="protein sequence ID" value="KAH0938872.1"/>
    <property type="molecule type" value="Genomic_DNA"/>
</dbReference>
<reference evidence="2 3" key="1">
    <citation type="submission" date="2021-05" db="EMBL/GenBank/DDBJ databases">
        <title>Genome Assembly of Synthetic Allotetraploid Brassica napus Reveals Homoeologous Exchanges between Subgenomes.</title>
        <authorList>
            <person name="Davis J.T."/>
        </authorList>
    </citation>
    <scope>NUCLEOTIDE SEQUENCE [LARGE SCALE GENOMIC DNA]</scope>
    <source>
        <strain evidence="3">cv. Da-Ae</strain>
        <tissue evidence="2">Seedling</tissue>
    </source>
</reference>
<protein>
    <submittedName>
        <fullName evidence="2">Uncharacterized protein</fullName>
    </submittedName>
</protein>
<feature type="compositionally biased region" description="Basic and acidic residues" evidence="1">
    <location>
        <begin position="246"/>
        <end position="261"/>
    </location>
</feature>
<keyword evidence="3" id="KW-1185">Reference proteome</keyword>
<dbReference type="Gene3D" id="1.10.8.10">
    <property type="entry name" value="DNA helicase RuvA subunit, C-terminal domain"/>
    <property type="match status" value="1"/>
</dbReference>
<proteinExistence type="predicted"/>
<organism evidence="2 3">
    <name type="scientific">Brassica napus</name>
    <name type="common">Rape</name>
    <dbReference type="NCBI Taxonomy" id="3708"/>
    <lineage>
        <taxon>Eukaryota</taxon>
        <taxon>Viridiplantae</taxon>
        <taxon>Streptophyta</taxon>
        <taxon>Embryophyta</taxon>
        <taxon>Tracheophyta</taxon>
        <taxon>Spermatophyta</taxon>
        <taxon>Magnoliopsida</taxon>
        <taxon>eudicotyledons</taxon>
        <taxon>Gunneridae</taxon>
        <taxon>Pentapetalae</taxon>
        <taxon>rosids</taxon>
        <taxon>malvids</taxon>
        <taxon>Brassicales</taxon>
        <taxon>Brassicaceae</taxon>
        <taxon>Brassiceae</taxon>
        <taxon>Brassica</taxon>
    </lineage>
</organism>
<evidence type="ECO:0000313" key="3">
    <source>
        <dbReference type="Proteomes" id="UP000824890"/>
    </source>
</evidence>
<comment type="caution">
    <text evidence="2">The sequence shown here is derived from an EMBL/GenBank/DDBJ whole genome shotgun (WGS) entry which is preliminary data.</text>
</comment>
<feature type="region of interest" description="Disordered" evidence="1">
    <location>
        <begin position="246"/>
        <end position="284"/>
    </location>
</feature>
<evidence type="ECO:0000256" key="1">
    <source>
        <dbReference type="SAM" id="MobiDB-lite"/>
    </source>
</evidence>
<sequence length="315" mass="36246">MTYPVLLDPIVKPFAFPLLIDRWRLAAENLAVAGSTSVWNQRTAAEEQRRNEKIVRFIELSHGSSTKYLSDNNWRLEHAARALCEHRYDKPEKKSKPVPLSHDGYEGSADTMHDVFSKVPPFRNTSTNFRIGSPPSASGMAVDQDSSRVTYSGGRKALLHLNKEKVIVCYESDSHPKLANCSTSSHERVKPIVKMLLGANHARFMQKLGQESWKEEEEEEEEDQDIGANKVFKKVREKSKIRNSLDHEEKYDEKEPEEWHSEPGGVTDQPEALSHSGETNFRHKRRSLHHGKKFFSLCLRIIPNPLKWSHYEMMR</sequence>
<name>A0ABQ8EC02_BRANA</name>